<dbReference type="GO" id="GO:0034220">
    <property type="term" value="P:monoatomic ion transmembrane transport"/>
    <property type="evidence" value="ECO:0007669"/>
    <property type="project" value="UniProtKB-KW"/>
</dbReference>
<reference evidence="10 11" key="1">
    <citation type="submission" date="2023-10" db="EMBL/GenBank/DDBJ databases">
        <title>Microbacterium xanthum sp. nov., isolated from seaweed.</title>
        <authorList>
            <person name="Lee S.D."/>
        </authorList>
    </citation>
    <scope>NUCLEOTIDE SEQUENCE [LARGE SCALE GENOMIC DNA]</scope>
    <source>
        <strain evidence="10 11">KCTC 19124</strain>
    </source>
</reference>
<evidence type="ECO:0000256" key="3">
    <source>
        <dbReference type="ARBA" id="ARBA00022692"/>
    </source>
</evidence>
<dbReference type="Proteomes" id="UP001291912">
    <property type="component" value="Unassembled WGS sequence"/>
</dbReference>
<evidence type="ECO:0000256" key="5">
    <source>
        <dbReference type="ARBA" id="ARBA00023065"/>
    </source>
</evidence>
<dbReference type="InterPro" id="IPR028325">
    <property type="entry name" value="VG_K_chnl"/>
</dbReference>
<name>A0ABU5N436_9MICO</name>
<keyword evidence="5" id="KW-0406">Ion transport</keyword>
<dbReference type="Gene3D" id="1.20.5.110">
    <property type="match status" value="1"/>
</dbReference>
<organism evidence="10 11">
    <name type="scientific">Microbacterium aquimaris</name>
    <dbReference type="NCBI Taxonomy" id="459816"/>
    <lineage>
        <taxon>Bacteria</taxon>
        <taxon>Bacillati</taxon>
        <taxon>Actinomycetota</taxon>
        <taxon>Actinomycetes</taxon>
        <taxon>Micrococcales</taxon>
        <taxon>Microbacteriaceae</taxon>
        <taxon>Microbacterium</taxon>
    </lineage>
</organism>
<dbReference type="Gene3D" id="1.20.120.350">
    <property type="entry name" value="Voltage-gated potassium channels. Chain C"/>
    <property type="match status" value="1"/>
</dbReference>
<gene>
    <name evidence="10" type="ORF">R2Q92_03410</name>
</gene>
<dbReference type="PANTHER" id="PTHR11537:SF254">
    <property type="entry name" value="POTASSIUM VOLTAGE-GATED CHANNEL PROTEIN SHAB"/>
    <property type="match status" value="1"/>
</dbReference>
<evidence type="ECO:0000256" key="7">
    <source>
        <dbReference type="ARBA" id="ARBA00023303"/>
    </source>
</evidence>
<keyword evidence="4 8" id="KW-1133">Transmembrane helix</keyword>
<evidence type="ECO:0000256" key="4">
    <source>
        <dbReference type="ARBA" id="ARBA00022989"/>
    </source>
</evidence>
<evidence type="ECO:0000259" key="9">
    <source>
        <dbReference type="Pfam" id="PF07885"/>
    </source>
</evidence>
<comment type="caution">
    <text evidence="10">The sequence shown here is derived from an EMBL/GenBank/DDBJ whole genome shotgun (WGS) entry which is preliminary data.</text>
</comment>
<keyword evidence="3 8" id="KW-0812">Transmembrane</keyword>
<keyword evidence="11" id="KW-1185">Reference proteome</keyword>
<accession>A0ABU5N436</accession>
<evidence type="ECO:0000313" key="11">
    <source>
        <dbReference type="Proteomes" id="UP001291912"/>
    </source>
</evidence>
<proteinExistence type="predicted"/>
<keyword evidence="2" id="KW-0813">Transport</keyword>
<dbReference type="InterPro" id="IPR027359">
    <property type="entry name" value="Volt_channel_dom_sf"/>
</dbReference>
<dbReference type="InterPro" id="IPR013099">
    <property type="entry name" value="K_chnl_dom"/>
</dbReference>
<feature type="transmembrane region" description="Helical" evidence="8">
    <location>
        <begin position="112"/>
        <end position="131"/>
    </location>
</feature>
<feature type="transmembrane region" description="Helical" evidence="8">
    <location>
        <begin position="43"/>
        <end position="62"/>
    </location>
</feature>
<evidence type="ECO:0000256" key="6">
    <source>
        <dbReference type="ARBA" id="ARBA00023136"/>
    </source>
</evidence>
<dbReference type="Pfam" id="PF07885">
    <property type="entry name" value="Ion_trans_2"/>
    <property type="match status" value="1"/>
</dbReference>
<feature type="domain" description="Potassium channel" evidence="9">
    <location>
        <begin position="123"/>
        <end position="198"/>
    </location>
</feature>
<evidence type="ECO:0000313" key="10">
    <source>
        <dbReference type="EMBL" id="MDZ8160868.1"/>
    </source>
</evidence>
<comment type="subcellular location">
    <subcellularLocation>
        <location evidence="1">Membrane</location>
        <topology evidence="1">Multi-pass membrane protein</topology>
    </subcellularLocation>
</comment>
<feature type="transmembrane region" description="Helical" evidence="8">
    <location>
        <begin position="143"/>
        <end position="162"/>
    </location>
</feature>
<dbReference type="Gene3D" id="1.10.287.70">
    <property type="match status" value="1"/>
</dbReference>
<dbReference type="EMBL" id="JAWJYN010000001">
    <property type="protein sequence ID" value="MDZ8160868.1"/>
    <property type="molecule type" value="Genomic_DNA"/>
</dbReference>
<evidence type="ECO:0000256" key="8">
    <source>
        <dbReference type="SAM" id="Phobius"/>
    </source>
</evidence>
<dbReference type="PRINTS" id="PR00169">
    <property type="entry name" value="KCHANNEL"/>
</dbReference>
<evidence type="ECO:0000256" key="2">
    <source>
        <dbReference type="ARBA" id="ARBA00022448"/>
    </source>
</evidence>
<dbReference type="RefSeq" id="WP_194423545.1">
    <property type="nucleotide sequence ID" value="NZ_BAAAPT010000001.1"/>
</dbReference>
<dbReference type="PANTHER" id="PTHR11537">
    <property type="entry name" value="VOLTAGE-GATED POTASSIUM CHANNEL"/>
    <property type="match status" value="1"/>
</dbReference>
<feature type="transmembrane region" description="Helical" evidence="8">
    <location>
        <begin position="174"/>
        <end position="199"/>
    </location>
</feature>
<keyword evidence="6 8" id="KW-0472">Membrane</keyword>
<sequence length="248" mass="26654">MTSERWQQITYWPLIIASLAFIIAYSWQVIADLGGTGYTLARIVMFLTWVVFAVDYVVQLSLARPKGPWFRSHLFDLAVVVIPALRPLRLLKALTVIHVLQRTAGAALRARIAVYGAGAAFILIWVAALTVLEAERASPDSNITTFGDALWWAFVTITTVGYGDYTPVTTWGRIIAVLLMTGGIAVVGVVSATFASWVLEKAAAGADDTGEAATRGQIRALAAQIDDLAVRLGQPGGDPPSSDRPSTP</sequence>
<evidence type="ECO:0000256" key="1">
    <source>
        <dbReference type="ARBA" id="ARBA00004141"/>
    </source>
</evidence>
<protein>
    <submittedName>
        <fullName evidence="10">Potassium channel family protein</fullName>
    </submittedName>
</protein>
<feature type="transmembrane region" description="Helical" evidence="8">
    <location>
        <begin position="12"/>
        <end position="31"/>
    </location>
</feature>
<dbReference type="SUPFAM" id="SSF81324">
    <property type="entry name" value="Voltage-gated potassium channels"/>
    <property type="match status" value="1"/>
</dbReference>
<keyword evidence="7 10" id="KW-0407">Ion channel</keyword>